<name>A0A6D2HQ75_9BRAS</name>
<dbReference type="GO" id="GO:0007623">
    <property type="term" value="P:circadian rhythm"/>
    <property type="evidence" value="ECO:0007669"/>
    <property type="project" value="InterPro"/>
</dbReference>
<dbReference type="AlphaFoldDB" id="A0A6D2HQ75"/>
<proteinExistence type="predicted"/>
<sequence>MTKISSNYRVILLLLYEVIFGMTKSFLFRSDQSSLIGSLQNRSIMDCYAGRNFEDLVVPNYQESSSETYPSNGMWGGWSMNSPEAAEKCFDYDGFSGGEGLLYSQMDMKTSEEEEEESKRSKAFYGASSLHDFEGIEQMDDIFLSSILEDNDGDVHRTSSSNNSVGSSAMYGGSEVPMFHCHVMPVKGEENMFDSNYVDDLSSEELVLQDLQIASGKLTDVARKCFRDTFYRLARNSQDKTDSVSNNSEEFHMQASRFDYGDNTRLSREEEIESETNSIDRAIANLTFNKMESNISNFPLSERVQ</sequence>
<keyword evidence="2" id="KW-1185">Reference proteome</keyword>
<accession>A0A6D2HQ75</accession>
<gene>
    <name evidence="1" type="ORF">MERR_LOCUS3454</name>
</gene>
<comment type="caution">
    <text evidence="1">The sequence shown here is derived from an EMBL/GenBank/DDBJ whole genome shotgun (WGS) entry which is preliminary data.</text>
</comment>
<evidence type="ECO:0000313" key="2">
    <source>
        <dbReference type="Proteomes" id="UP000467841"/>
    </source>
</evidence>
<dbReference type="Proteomes" id="UP000467841">
    <property type="component" value="Unassembled WGS sequence"/>
</dbReference>
<dbReference type="GO" id="GO:0006355">
    <property type="term" value="P:regulation of DNA-templated transcription"/>
    <property type="evidence" value="ECO:0007669"/>
    <property type="project" value="InterPro"/>
</dbReference>
<organism evidence="1 2">
    <name type="scientific">Microthlaspi erraticum</name>
    <dbReference type="NCBI Taxonomy" id="1685480"/>
    <lineage>
        <taxon>Eukaryota</taxon>
        <taxon>Viridiplantae</taxon>
        <taxon>Streptophyta</taxon>
        <taxon>Embryophyta</taxon>
        <taxon>Tracheophyta</taxon>
        <taxon>Spermatophyta</taxon>
        <taxon>Magnoliopsida</taxon>
        <taxon>eudicotyledons</taxon>
        <taxon>Gunneridae</taxon>
        <taxon>Pentapetalae</taxon>
        <taxon>rosids</taxon>
        <taxon>malvids</taxon>
        <taxon>Brassicales</taxon>
        <taxon>Brassicaceae</taxon>
        <taxon>Coluteocarpeae</taxon>
        <taxon>Microthlaspi</taxon>
    </lineage>
</organism>
<reference evidence="1" key="1">
    <citation type="submission" date="2020-01" db="EMBL/GenBank/DDBJ databases">
        <authorList>
            <person name="Mishra B."/>
        </authorList>
    </citation>
    <scope>NUCLEOTIDE SEQUENCE [LARGE SCALE GENOMIC DNA]</scope>
</reference>
<protein>
    <recommendedName>
        <fullName evidence="3">Protein LNK3</fullName>
    </recommendedName>
</protein>
<evidence type="ECO:0008006" key="3">
    <source>
        <dbReference type="Google" id="ProtNLM"/>
    </source>
</evidence>
<evidence type="ECO:0000313" key="1">
    <source>
        <dbReference type="EMBL" id="CAA7016219.1"/>
    </source>
</evidence>
<dbReference type="EMBL" id="CACVBM020000222">
    <property type="protein sequence ID" value="CAA7016219.1"/>
    <property type="molecule type" value="Genomic_DNA"/>
</dbReference>
<dbReference type="PANTHER" id="PTHR33334">
    <property type="entry name" value="PROTEIN LNK1"/>
    <property type="match status" value="1"/>
</dbReference>
<dbReference type="PANTHER" id="PTHR33334:SF9">
    <property type="entry name" value="PROTEIN LNK3"/>
    <property type="match status" value="1"/>
</dbReference>
<dbReference type="OrthoDB" id="1939712at2759"/>
<dbReference type="InterPro" id="IPR039928">
    <property type="entry name" value="LNK"/>
</dbReference>